<name>A0A844QH96_9HYPH</name>
<dbReference type="EC" id="2.7.7.23" evidence="18"/>
<comment type="catalytic activity">
    <reaction evidence="16 18">
        <text>N-acetyl-alpha-D-glucosamine 1-phosphate + UTP + H(+) = UDP-N-acetyl-alpha-D-glucosamine + diphosphate</text>
        <dbReference type="Rhea" id="RHEA:13509"/>
        <dbReference type="ChEBI" id="CHEBI:15378"/>
        <dbReference type="ChEBI" id="CHEBI:33019"/>
        <dbReference type="ChEBI" id="CHEBI:46398"/>
        <dbReference type="ChEBI" id="CHEBI:57705"/>
        <dbReference type="ChEBI" id="CHEBI:57776"/>
        <dbReference type="EC" id="2.7.7.23"/>
    </reaction>
</comment>
<dbReference type="SUPFAM" id="SSF53448">
    <property type="entry name" value="Nucleotide-diphospho-sugar transferases"/>
    <property type="match status" value="1"/>
</dbReference>
<feature type="binding site" evidence="18">
    <location>
        <position position="230"/>
    </location>
    <ligand>
        <name>Mg(2+)</name>
        <dbReference type="ChEBI" id="CHEBI:18420"/>
    </ligand>
</feature>
<evidence type="ECO:0000256" key="7">
    <source>
        <dbReference type="ARBA" id="ARBA00022723"/>
    </source>
</evidence>
<feature type="binding site" evidence="18">
    <location>
        <position position="363"/>
    </location>
    <ligand>
        <name>UDP-N-acetyl-alpha-D-glucosamine</name>
        <dbReference type="ChEBI" id="CHEBI:57705"/>
    </ligand>
</feature>
<keyword evidence="10 18" id="KW-0133">Cell shape</keyword>
<dbReference type="InterPro" id="IPR018357">
    <property type="entry name" value="Hexapep_transf_CS"/>
</dbReference>
<dbReference type="PANTHER" id="PTHR43584:SF3">
    <property type="entry name" value="BIFUNCTIONAL PROTEIN GLMU"/>
    <property type="match status" value="1"/>
</dbReference>
<keyword evidence="9 18" id="KW-0460">Magnesium</keyword>
<evidence type="ECO:0000256" key="12">
    <source>
        <dbReference type="ARBA" id="ARBA00023268"/>
    </source>
</evidence>
<evidence type="ECO:0000256" key="16">
    <source>
        <dbReference type="ARBA" id="ARBA00048493"/>
    </source>
</evidence>
<accession>A0A844QH96</accession>
<dbReference type="AlphaFoldDB" id="A0A844QH96"/>
<dbReference type="GO" id="GO:0019134">
    <property type="term" value="F:glucosamine-1-phosphate N-acetyltransferase activity"/>
    <property type="evidence" value="ECO:0007669"/>
    <property type="project" value="UniProtKB-UniRule"/>
</dbReference>
<comment type="function">
    <text evidence="17 18">Catalyzes the last two sequential reactions in the de novo biosynthetic pathway for UDP-N-acetylglucosamine (UDP-GlcNAc). The C-terminal domain catalyzes the transfer of acetyl group from acetyl coenzyme A to glucosamine-1-phosphate (GlcN-1-P) to produce N-acetylglucosamine-1-phosphate (GlcNAc-1-P), which is converted into UDP-GlcNAc by the transfer of uridine 5-monophosphate (from uridine 5-triphosphate), a reaction catalyzed by the N-terminal domain.</text>
</comment>
<comment type="caution">
    <text evidence="18">Lacks conserved residue(s) required for the propagation of feature annotation.</text>
</comment>
<dbReference type="NCBIfam" id="NF010933">
    <property type="entry name" value="PRK14353.1"/>
    <property type="match status" value="1"/>
</dbReference>
<evidence type="ECO:0000256" key="11">
    <source>
        <dbReference type="ARBA" id="ARBA00022984"/>
    </source>
</evidence>
<evidence type="ECO:0000256" key="15">
    <source>
        <dbReference type="ARBA" id="ARBA00048247"/>
    </source>
</evidence>
<evidence type="ECO:0000256" key="4">
    <source>
        <dbReference type="ARBA" id="ARBA00022490"/>
    </source>
</evidence>
<organism evidence="21 22">
    <name type="scientific">Nitratireductor arenosus</name>
    <dbReference type="NCBI Taxonomy" id="2682096"/>
    <lineage>
        <taxon>Bacteria</taxon>
        <taxon>Pseudomonadati</taxon>
        <taxon>Pseudomonadota</taxon>
        <taxon>Alphaproteobacteria</taxon>
        <taxon>Hyphomicrobiales</taxon>
        <taxon>Phyllobacteriaceae</taxon>
        <taxon>Nitratireductor</taxon>
    </lineage>
</organism>
<feature type="binding site" evidence="18">
    <location>
        <position position="319"/>
    </location>
    <ligand>
        <name>UDP-N-acetyl-alpha-D-glucosamine</name>
        <dbReference type="ChEBI" id="CHEBI:57705"/>
    </ligand>
</feature>
<comment type="similarity">
    <text evidence="2 18">In the C-terminal section; belongs to the transferase hexapeptide repeat family.</text>
</comment>
<feature type="binding site" evidence="18">
    <location>
        <position position="409"/>
    </location>
    <ligand>
        <name>acetyl-CoA</name>
        <dbReference type="ChEBI" id="CHEBI:57288"/>
    </ligand>
</feature>
<dbReference type="UniPathway" id="UPA00973"/>
<evidence type="ECO:0000256" key="6">
    <source>
        <dbReference type="ARBA" id="ARBA00022695"/>
    </source>
</evidence>
<evidence type="ECO:0000256" key="17">
    <source>
        <dbReference type="ARBA" id="ARBA00049628"/>
    </source>
</evidence>
<dbReference type="Gene3D" id="3.90.550.10">
    <property type="entry name" value="Spore Coat Polysaccharide Biosynthesis Protein SpsA, Chain A"/>
    <property type="match status" value="1"/>
</dbReference>
<feature type="binding site" evidence="18">
    <location>
        <position position="352"/>
    </location>
    <ligand>
        <name>UDP-N-acetyl-alpha-D-glucosamine</name>
        <dbReference type="ChEBI" id="CHEBI:57705"/>
    </ligand>
</feature>
<sequence>MRERSCLSIILAAGEGTRMKSDLPKVLHPVAGLPLAAHVLGAARAAGSGALALVVGHGAETVSETLKTHAAGCRTFVQAERLGTAHAVLAARDAIADGFDDILVMFGDTPLIEAEALAEARQGLADGAAVVVMGFRTDKPAGYGRLVEQGGELVAIREDRDCSAAERAITFCNGGLMAIDGARALALLEAVGNDNAKGEYYLTDIVEIARAQGLRVVAAEVAFENVLGINNRAELAEAEAIWQTRRRRRMLLDGVSMTAPETVFFAHDTAIGRDTAIEPHVVFGPGVQIGDRVRVRGFSHIEGATIADGAEVGPFARLRPGADLAEGAKVGNFCEVKAAEIGPGAKVNHLTYIGDATIGARANIGAGTITCNYNGFTKDRTEIGAEAFIGSNSSLVAPVSIGAGAYVASGSVIVADVPDDALAFGRAPQTVKEGRASKLKARYQAEKDRRAAEKAARNQAATG</sequence>
<feature type="domain" description="MobA-like NTP transferase" evidence="20">
    <location>
        <begin position="9"/>
        <end position="137"/>
    </location>
</feature>
<comment type="subunit">
    <text evidence="18">Homotrimer.</text>
</comment>
<dbReference type="NCBIfam" id="TIGR01173">
    <property type="entry name" value="glmU"/>
    <property type="match status" value="1"/>
</dbReference>
<feature type="binding site" evidence="18">
    <location>
        <begin position="372"/>
        <end position="373"/>
    </location>
    <ligand>
        <name>acetyl-CoA</name>
        <dbReference type="ChEBI" id="CHEBI:57288"/>
    </ligand>
</feature>
<feature type="binding site" evidence="18">
    <location>
        <position position="158"/>
    </location>
    <ligand>
        <name>UDP-N-acetyl-alpha-D-glucosamine</name>
        <dbReference type="ChEBI" id="CHEBI:57705"/>
    </ligand>
</feature>
<keyword evidence="14 18" id="KW-0961">Cell wall biogenesis/degradation</keyword>
<feature type="compositionally biased region" description="Basic and acidic residues" evidence="19">
    <location>
        <begin position="443"/>
        <end position="456"/>
    </location>
</feature>
<keyword evidence="7 18" id="KW-0479">Metal-binding</keyword>
<dbReference type="GO" id="GO:0006048">
    <property type="term" value="P:UDP-N-acetylglucosamine biosynthetic process"/>
    <property type="evidence" value="ECO:0007669"/>
    <property type="project" value="UniProtKB-UniPathway"/>
</dbReference>
<dbReference type="HAMAP" id="MF_01631">
    <property type="entry name" value="GlmU"/>
    <property type="match status" value="1"/>
</dbReference>
<dbReference type="Pfam" id="PF00132">
    <property type="entry name" value="Hexapep"/>
    <property type="match status" value="2"/>
</dbReference>
<feature type="active site" description="Proton acceptor" evidence="18">
    <location>
        <position position="349"/>
    </location>
</feature>
<comment type="cofactor">
    <cofactor evidence="18">
        <name>Mg(2+)</name>
        <dbReference type="ChEBI" id="CHEBI:18420"/>
    </cofactor>
    <text evidence="18">Binds 1 Mg(2+) ion per subunit.</text>
</comment>
<dbReference type="InterPro" id="IPR029044">
    <property type="entry name" value="Nucleotide-diphossugar_trans"/>
</dbReference>
<feature type="binding site" evidence="18">
    <location>
        <position position="108"/>
    </location>
    <ligand>
        <name>Mg(2+)</name>
        <dbReference type="ChEBI" id="CHEBI:18420"/>
    </ligand>
</feature>
<dbReference type="CDD" id="cd02540">
    <property type="entry name" value="GT2_GlmU_N_bac"/>
    <property type="match status" value="1"/>
</dbReference>
<dbReference type="GO" id="GO:0008360">
    <property type="term" value="P:regulation of cell shape"/>
    <property type="evidence" value="ECO:0007669"/>
    <property type="project" value="UniProtKB-KW"/>
</dbReference>
<dbReference type="EMBL" id="WPHG01000002">
    <property type="protein sequence ID" value="MVA97350.1"/>
    <property type="molecule type" value="Genomic_DNA"/>
</dbReference>
<gene>
    <name evidence="18 21" type="primary">glmU</name>
    <name evidence="21" type="ORF">GN330_08830</name>
</gene>
<evidence type="ECO:0000256" key="1">
    <source>
        <dbReference type="ARBA" id="ARBA00004496"/>
    </source>
</evidence>
<dbReference type="RefSeq" id="WP_156712319.1">
    <property type="nucleotide sequence ID" value="NZ_WPHG01000002.1"/>
</dbReference>
<keyword evidence="12 18" id="KW-0511">Multifunctional enzyme</keyword>
<dbReference type="PROSITE" id="PS00101">
    <property type="entry name" value="HEXAPEP_TRANSFERASES"/>
    <property type="match status" value="1"/>
</dbReference>
<comment type="subcellular location">
    <subcellularLocation>
        <location evidence="1 18">Cytoplasm</location>
    </subcellularLocation>
</comment>
<dbReference type="Pfam" id="PF12804">
    <property type="entry name" value="NTP_transf_3"/>
    <property type="match status" value="1"/>
</dbReference>
<dbReference type="UniPathway" id="UPA00113">
    <property type="reaction ID" value="UER00532"/>
</dbReference>
<dbReference type="GO" id="GO:0016020">
    <property type="term" value="C:membrane"/>
    <property type="evidence" value="ECO:0007669"/>
    <property type="project" value="GOC"/>
</dbReference>
<feature type="binding site" evidence="18">
    <location>
        <position position="173"/>
    </location>
    <ligand>
        <name>UDP-N-acetyl-alpha-D-glucosamine</name>
        <dbReference type="ChEBI" id="CHEBI:57705"/>
    </ligand>
</feature>
<keyword evidence="5 18" id="KW-0808">Transferase</keyword>
<feature type="region of interest" description="Linker" evidence="18">
    <location>
        <begin position="233"/>
        <end position="253"/>
    </location>
</feature>
<dbReference type="CDD" id="cd03353">
    <property type="entry name" value="LbH_GlmU_C"/>
    <property type="match status" value="1"/>
</dbReference>
<dbReference type="SUPFAM" id="SSF51161">
    <property type="entry name" value="Trimeric LpxA-like enzymes"/>
    <property type="match status" value="1"/>
</dbReference>
<dbReference type="GO" id="GO:0000902">
    <property type="term" value="P:cell morphogenesis"/>
    <property type="evidence" value="ECO:0007669"/>
    <property type="project" value="UniProtKB-UniRule"/>
</dbReference>
<feature type="binding site" evidence="18">
    <location>
        <position position="144"/>
    </location>
    <ligand>
        <name>UDP-N-acetyl-alpha-D-glucosamine</name>
        <dbReference type="ChEBI" id="CHEBI:57705"/>
    </ligand>
</feature>
<feature type="binding site" evidence="18">
    <location>
        <position position="426"/>
    </location>
    <ligand>
        <name>acetyl-CoA</name>
        <dbReference type="ChEBI" id="CHEBI:57288"/>
    </ligand>
</feature>
<keyword evidence="22" id="KW-1185">Reference proteome</keyword>
<feature type="region of interest" description="N-acetyltransferase" evidence="18">
    <location>
        <begin position="254"/>
        <end position="463"/>
    </location>
</feature>
<feature type="binding site" evidence="18">
    <location>
        <position position="366"/>
    </location>
    <ligand>
        <name>acetyl-CoA</name>
        <dbReference type="ChEBI" id="CHEBI:57288"/>
    </ligand>
</feature>
<feature type="binding site" evidence="18">
    <location>
        <position position="391"/>
    </location>
    <ligand>
        <name>acetyl-CoA</name>
        <dbReference type="ChEBI" id="CHEBI:57288"/>
    </ligand>
</feature>
<feature type="binding site" evidence="18">
    <location>
        <begin position="83"/>
        <end position="84"/>
    </location>
    <ligand>
        <name>UDP-N-acetyl-alpha-D-glucosamine</name>
        <dbReference type="ChEBI" id="CHEBI:57705"/>
    </ligand>
</feature>
<dbReference type="InterPro" id="IPR050065">
    <property type="entry name" value="GlmU-like"/>
</dbReference>
<evidence type="ECO:0000256" key="5">
    <source>
        <dbReference type="ARBA" id="ARBA00022679"/>
    </source>
</evidence>
<dbReference type="Gene3D" id="2.160.10.10">
    <property type="entry name" value="Hexapeptide repeat proteins"/>
    <property type="match status" value="1"/>
</dbReference>
<feature type="binding site" evidence="18">
    <location>
        <position position="337"/>
    </location>
    <ligand>
        <name>UDP-N-acetyl-alpha-D-glucosamine</name>
        <dbReference type="ChEBI" id="CHEBI:57705"/>
    </ligand>
</feature>
<comment type="caution">
    <text evidence="21">The sequence shown here is derived from an EMBL/GenBank/DDBJ whole genome shotgun (WGS) entry which is preliminary data.</text>
</comment>
<evidence type="ECO:0000313" key="22">
    <source>
        <dbReference type="Proteomes" id="UP000463224"/>
    </source>
</evidence>
<dbReference type="InterPro" id="IPR025877">
    <property type="entry name" value="MobA-like_NTP_Trfase"/>
</dbReference>
<keyword evidence="8 18" id="KW-0677">Repeat</keyword>
<feature type="binding site" evidence="18">
    <location>
        <position position="25"/>
    </location>
    <ligand>
        <name>UDP-N-acetyl-alpha-D-glucosamine</name>
        <dbReference type="ChEBI" id="CHEBI:57705"/>
    </ligand>
</feature>
<evidence type="ECO:0000313" key="21">
    <source>
        <dbReference type="EMBL" id="MVA97350.1"/>
    </source>
</evidence>
<dbReference type="EC" id="2.3.1.157" evidence="18"/>
<keyword evidence="13 18" id="KW-0012">Acyltransferase</keyword>
<proteinExistence type="inferred from homology"/>
<dbReference type="InterPro" id="IPR011004">
    <property type="entry name" value="Trimer_LpxA-like_sf"/>
</dbReference>
<keyword evidence="11 18" id="KW-0573">Peptidoglycan synthesis</keyword>
<dbReference type="InterPro" id="IPR005882">
    <property type="entry name" value="Bifunctional_GlmU"/>
</dbReference>
<dbReference type="GO" id="GO:0005737">
    <property type="term" value="C:cytoplasm"/>
    <property type="evidence" value="ECO:0007669"/>
    <property type="project" value="UniProtKB-SubCell"/>
</dbReference>
<comment type="pathway">
    <text evidence="18">Nucleotide-sugar biosynthesis; UDP-N-acetyl-alpha-D-glucosamine biosynthesis; N-acetyl-alpha-D-glucosamine 1-phosphate from alpha-D-glucosamine 6-phosphate (route II): step 2/2.</text>
</comment>
<protein>
    <recommendedName>
        <fullName evidence="18">Bifunctional protein GlmU</fullName>
    </recommendedName>
    <domain>
        <recommendedName>
            <fullName evidence="18">UDP-N-acetylglucosamine pyrophosphorylase</fullName>
            <ecNumber evidence="18">2.7.7.23</ecNumber>
        </recommendedName>
        <alternativeName>
            <fullName evidence="18">N-acetylglucosamine-1-phosphate uridyltransferase</fullName>
        </alternativeName>
    </domain>
    <domain>
        <recommendedName>
            <fullName evidence="18">Glucosamine-1-phosphate N-acetyltransferase</fullName>
            <ecNumber evidence="18">2.3.1.157</ecNumber>
        </recommendedName>
    </domain>
</protein>
<evidence type="ECO:0000259" key="20">
    <source>
        <dbReference type="Pfam" id="PF12804"/>
    </source>
</evidence>
<evidence type="ECO:0000256" key="19">
    <source>
        <dbReference type="SAM" id="MobiDB-lite"/>
    </source>
</evidence>
<evidence type="ECO:0000256" key="3">
    <source>
        <dbReference type="ARBA" id="ARBA00007947"/>
    </source>
</evidence>
<comment type="catalytic activity">
    <reaction evidence="15 18">
        <text>alpha-D-glucosamine 1-phosphate + acetyl-CoA = N-acetyl-alpha-D-glucosamine 1-phosphate + CoA + H(+)</text>
        <dbReference type="Rhea" id="RHEA:13725"/>
        <dbReference type="ChEBI" id="CHEBI:15378"/>
        <dbReference type="ChEBI" id="CHEBI:57287"/>
        <dbReference type="ChEBI" id="CHEBI:57288"/>
        <dbReference type="ChEBI" id="CHEBI:57776"/>
        <dbReference type="ChEBI" id="CHEBI:58516"/>
        <dbReference type="EC" id="2.3.1.157"/>
    </reaction>
</comment>
<comment type="pathway">
    <text evidence="18">Bacterial outer membrane biogenesis; LPS lipid A biosynthesis.</text>
</comment>
<evidence type="ECO:0000256" key="14">
    <source>
        <dbReference type="ARBA" id="ARBA00023316"/>
    </source>
</evidence>
<feature type="region of interest" description="Disordered" evidence="19">
    <location>
        <begin position="435"/>
        <end position="463"/>
    </location>
</feature>
<evidence type="ECO:0000256" key="10">
    <source>
        <dbReference type="ARBA" id="ARBA00022960"/>
    </source>
</evidence>
<dbReference type="GO" id="GO:0009252">
    <property type="term" value="P:peptidoglycan biosynthetic process"/>
    <property type="evidence" value="ECO:0007669"/>
    <property type="project" value="UniProtKB-UniRule"/>
</dbReference>
<feature type="binding site" evidence="18">
    <location>
        <position position="78"/>
    </location>
    <ligand>
        <name>UDP-N-acetyl-alpha-D-glucosamine</name>
        <dbReference type="ChEBI" id="CHEBI:57705"/>
    </ligand>
</feature>
<evidence type="ECO:0000256" key="18">
    <source>
        <dbReference type="HAMAP-Rule" id="MF_01631"/>
    </source>
</evidence>
<dbReference type="Proteomes" id="UP000463224">
    <property type="component" value="Unassembled WGS sequence"/>
</dbReference>
<keyword evidence="6 18" id="KW-0548">Nucleotidyltransferase</keyword>
<dbReference type="GO" id="GO:0009245">
    <property type="term" value="P:lipid A biosynthetic process"/>
    <property type="evidence" value="ECO:0007669"/>
    <property type="project" value="UniProtKB-UniRule"/>
</dbReference>
<evidence type="ECO:0000256" key="13">
    <source>
        <dbReference type="ARBA" id="ARBA00023315"/>
    </source>
</evidence>
<dbReference type="GO" id="GO:0003977">
    <property type="term" value="F:UDP-N-acetylglucosamine diphosphorylase activity"/>
    <property type="evidence" value="ECO:0007669"/>
    <property type="project" value="UniProtKB-UniRule"/>
</dbReference>
<dbReference type="GO" id="GO:0000287">
    <property type="term" value="F:magnesium ion binding"/>
    <property type="evidence" value="ECO:0007669"/>
    <property type="project" value="UniProtKB-UniRule"/>
</dbReference>
<comment type="similarity">
    <text evidence="3 18">In the N-terminal section; belongs to the N-acetylglucosamine-1-phosphate uridyltransferase family.</text>
</comment>
<evidence type="ECO:0000256" key="2">
    <source>
        <dbReference type="ARBA" id="ARBA00007707"/>
    </source>
</evidence>
<comment type="pathway">
    <text evidence="18">Nucleotide-sugar biosynthesis; UDP-N-acetyl-alpha-D-glucosamine biosynthesis; UDP-N-acetyl-alpha-D-glucosamine from N-acetyl-alpha-D-glucosamine 1-phosphate: step 1/1.</text>
</comment>
<evidence type="ECO:0000256" key="9">
    <source>
        <dbReference type="ARBA" id="ARBA00022842"/>
    </source>
</evidence>
<evidence type="ECO:0000256" key="8">
    <source>
        <dbReference type="ARBA" id="ARBA00022737"/>
    </source>
</evidence>
<feature type="binding site" evidence="18">
    <location>
        <position position="230"/>
    </location>
    <ligand>
        <name>UDP-N-acetyl-alpha-D-glucosamine</name>
        <dbReference type="ChEBI" id="CHEBI:57705"/>
    </ligand>
</feature>
<keyword evidence="4 18" id="KW-0963">Cytoplasm</keyword>
<dbReference type="InterPro" id="IPR038009">
    <property type="entry name" value="GlmU_C_LbH"/>
</dbReference>
<dbReference type="InterPro" id="IPR001451">
    <property type="entry name" value="Hexapep"/>
</dbReference>
<feature type="binding site" evidence="18">
    <location>
        <begin position="11"/>
        <end position="14"/>
    </location>
    <ligand>
        <name>UDP-N-acetyl-alpha-D-glucosamine</name>
        <dbReference type="ChEBI" id="CHEBI:57705"/>
    </ligand>
</feature>
<dbReference type="PANTHER" id="PTHR43584">
    <property type="entry name" value="NUCLEOTIDYL TRANSFERASE"/>
    <property type="match status" value="1"/>
</dbReference>
<reference evidence="21 22" key="1">
    <citation type="submission" date="2019-12" db="EMBL/GenBank/DDBJ databases">
        <title>Nitratireductor arenosus sp. nov., Isolated from sea sand, Jeju island, South Korea.</title>
        <authorList>
            <person name="Kim W."/>
        </authorList>
    </citation>
    <scope>NUCLEOTIDE SEQUENCE [LARGE SCALE GENOMIC DNA]</scope>
    <source>
        <strain evidence="21 22">CAU 1489</strain>
    </source>
</reference>
<dbReference type="GO" id="GO:0071555">
    <property type="term" value="P:cell wall organization"/>
    <property type="evidence" value="ECO:0007669"/>
    <property type="project" value="UniProtKB-KW"/>
</dbReference>
<feature type="region of interest" description="Pyrophosphorylase" evidence="18">
    <location>
        <begin position="1"/>
        <end position="232"/>
    </location>
</feature>